<comment type="caution">
    <text evidence="1">The sequence shown here is derived from an EMBL/GenBank/DDBJ whole genome shotgun (WGS) entry which is preliminary data.</text>
</comment>
<evidence type="ECO:0000313" key="2">
    <source>
        <dbReference type="Proteomes" id="UP001138540"/>
    </source>
</evidence>
<sequence length="203" mass="22526">MSEAYVIAIEGFASDRPFETLPAAIKTAARRAVNRTADRARTDAARRMLQQVKLPPSYLQPSQGRLTVSKRASGDDMEAIVTGRQRPTSLARFARGNAPSKTGVSVEVAPGFARFMRRAFLIRLRAGSADLDTKSNLGLAIRLKPGERIESKRQMIRMKGNLYLLYGPSVDQLFNTIREDIAPDTQDFLSAEFLRLVELDGIQ</sequence>
<accession>A0ABR6NF79</accession>
<gene>
    <name evidence="1" type="ORF">HNP60_001904</name>
</gene>
<reference evidence="1 2" key="1">
    <citation type="submission" date="2020-08" db="EMBL/GenBank/DDBJ databases">
        <title>Exploring microbial biodiversity for novel pathways involved in the catabolism of aromatic compounds derived from lignin.</title>
        <authorList>
            <person name="Elkins J."/>
        </authorList>
    </citation>
    <scope>NUCLEOTIDE SEQUENCE [LARGE SCALE GENOMIC DNA]</scope>
    <source>
        <strain evidence="1 2">B1D3A</strain>
    </source>
</reference>
<keyword evidence="2" id="KW-1185">Reference proteome</keyword>
<name>A0ABR6NF79_9SPHN</name>
<dbReference type="Proteomes" id="UP001138540">
    <property type="component" value="Unassembled WGS sequence"/>
</dbReference>
<dbReference type="RefSeq" id="WP_184152865.1">
    <property type="nucleotide sequence ID" value="NZ_JACHKA010000001.1"/>
</dbReference>
<proteinExistence type="predicted"/>
<evidence type="ECO:0000313" key="1">
    <source>
        <dbReference type="EMBL" id="MBB5985930.1"/>
    </source>
</evidence>
<organism evidence="1 2">
    <name type="scientific">Sphingobium lignivorans</name>
    <dbReference type="NCBI Taxonomy" id="2735886"/>
    <lineage>
        <taxon>Bacteria</taxon>
        <taxon>Pseudomonadati</taxon>
        <taxon>Pseudomonadota</taxon>
        <taxon>Alphaproteobacteria</taxon>
        <taxon>Sphingomonadales</taxon>
        <taxon>Sphingomonadaceae</taxon>
        <taxon>Sphingobium</taxon>
    </lineage>
</organism>
<protein>
    <submittedName>
        <fullName evidence="1">Uncharacterized protein</fullName>
    </submittedName>
</protein>
<dbReference type="EMBL" id="JACHKA010000001">
    <property type="protein sequence ID" value="MBB5985930.1"/>
    <property type="molecule type" value="Genomic_DNA"/>
</dbReference>